<dbReference type="EMBL" id="CYYP01000004">
    <property type="protein sequence ID" value="CUN81399.1"/>
    <property type="molecule type" value="Genomic_DNA"/>
</dbReference>
<dbReference type="InterPro" id="IPR023137">
    <property type="entry name" value="BrxA_sf"/>
</dbReference>
<gene>
    <name evidence="1" type="ORF">ERS852381_00709</name>
</gene>
<dbReference type="InterPro" id="IPR014948">
    <property type="entry name" value="BrxA"/>
</dbReference>
<proteinExistence type="predicted"/>
<protein>
    <submittedName>
        <fullName evidence="1">Putative inner membrane protein (DUF1819)</fullName>
    </submittedName>
</protein>
<dbReference type="Gene3D" id="1.10.3540.10">
    <property type="entry name" value="uncharacterized protein from magnetospirillum magneticum domain"/>
    <property type="match status" value="1"/>
</dbReference>
<dbReference type="Pfam" id="PF08849">
    <property type="entry name" value="BrxA"/>
    <property type="match status" value="1"/>
</dbReference>
<name>A0A174A0L3_9ACTN</name>
<evidence type="ECO:0000313" key="1">
    <source>
        <dbReference type="EMBL" id="CUN81399.1"/>
    </source>
</evidence>
<evidence type="ECO:0000313" key="2">
    <source>
        <dbReference type="Proteomes" id="UP000095468"/>
    </source>
</evidence>
<sequence>MDVTTKSVRGGVLTREQFLPHEMRIVAALRTQGASDEQVIVRVKSENLFQYPTERMVANRATVCLRRLDAMVPTDALCAARGIDPKTAVEAASSLTRLMASGTPTQADQAIFYSMICRYDIVRELVLVEVGERLQNFDYAFTAVDLNAFMTRFTTEYPDAARWTEATVKRIKGSLRQTLRHAGLIGEGQGPESERLSPLFLDSDVERALVQLGEQSLIAALTGRAVM</sequence>
<dbReference type="Proteomes" id="UP000095468">
    <property type="component" value="Unassembled WGS sequence"/>
</dbReference>
<dbReference type="AlphaFoldDB" id="A0A174A0L3"/>
<reference evidence="1 2" key="1">
    <citation type="submission" date="2015-09" db="EMBL/GenBank/DDBJ databases">
        <authorList>
            <consortium name="Pathogen Informatics"/>
        </authorList>
    </citation>
    <scope>NUCLEOTIDE SEQUENCE [LARGE SCALE GENOMIC DNA]</scope>
    <source>
        <strain evidence="1 2">2789STDY5608823</strain>
    </source>
</reference>
<organism evidence="1 2">
    <name type="scientific">Collinsella aerofaciens</name>
    <dbReference type="NCBI Taxonomy" id="74426"/>
    <lineage>
        <taxon>Bacteria</taxon>
        <taxon>Bacillati</taxon>
        <taxon>Actinomycetota</taxon>
        <taxon>Coriobacteriia</taxon>
        <taxon>Coriobacteriales</taxon>
        <taxon>Coriobacteriaceae</taxon>
        <taxon>Collinsella</taxon>
    </lineage>
</organism>
<accession>A0A174A0L3</accession>